<dbReference type="AlphaFoldDB" id="A0AAE1EG13"/>
<evidence type="ECO:0000313" key="2">
    <source>
        <dbReference type="Proteomes" id="UP001286313"/>
    </source>
</evidence>
<gene>
    <name evidence="1" type="ORF">Pcinc_042417</name>
</gene>
<sequence length="107" mass="11986">MHYHQPPFLPHHPPSFISLILSPTPIPHHYHQPPSLPHQYHRPSSLPPISIPLLHNLSLTTIISLHFSLTNITVLHLSLPPISIPLLQAVSDQHHRPSQSGIHASLN</sequence>
<protein>
    <submittedName>
        <fullName evidence="1">Uncharacterized protein</fullName>
    </submittedName>
</protein>
<name>A0AAE1EG13_PETCI</name>
<dbReference type="Proteomes" id="UP001286313">
    <property type="component" value="Unassembled WGS sequence"/>
</dbReference>
<evidence type="ECO:0000313" key="1">
    <source>
        <dbReference type="EMBL" id="KAK3850902.1"/>
    </source>
</evidence>
<comment type="caution">
    <text evidence="1">The sequence shown here is derived from an EMBL/GenBank/DDBJ whole genome shotgun (WGS) entry which is preliminary data.</text>
</comment>
<dbReference type="EMBL" id="JAWQEG010008145">
    <property type="protein sequence ID" value="KAK3850902.1"/>
    <property type="molecule type" value="Genomic_DNA"/>
</dbReference>
<organism evidence="1 2">
    <name type="scientific">Petrolisthes cinctipes</name>
    <name type="common">Flat porcelain crab</name>
    <dbReference type="NCBI Taxonomy" id="88211"/>
    <lineage>
        <taxon>Eukaryota</taxon>
        <taxon>Metazoa</taxon>
        <taxon>Ecdysozoa</taxon>
        <taxon>Arthropoda</taxon>
        <taxon>Crustacea</taxon>
        <taxon>Multicrustacea</taxon>
        <taxon>Malacostraca</taxon>
        <taxon>Eumalacostraca</taxon>
        <taxon>Eucarida</taxon>
        <taxon>Decapoda</taxon>
        <taxon>Pleocyemata</taxon>
        <taxon>Anomura</taxon>
        <taxon>Galatheoidea</taxon>
        <taxon>Porcellanidae</taxon>
        <taxon>Petrolisthes</taxon>
    </lineage>
</organism>
<reference evidence="1" key="1">
    <citation type="submission" date="2023-10" db="EMBL/GenBank/DDBJ databases">
        <title>Genome assemblies of two species of porcelain crab, Petrolisthes cinctipes and Petrolisthes manimaculis (Anomura: Porcellanidae).</title>
        <authorList>
            <person name="Angst P."/>
        </authorList>
    </citation>
    <scope>NUCLEOTIDE SEQUENCE</scope>
    <source>
        <strain evidence="1">PB745_01</strain>
        <tissue evidence="1">Gill</tissue>
    </source>
</reference>
<proteinExistence type="predicted"/>
<accession>A0AAE1EG13</accession>
<keyword evidence="2" id="KW-1185">Reference proteome</keyword>